<reference evidence="2 3" key="1">
    <citation type="journal article" date="1998" name="Science">
        <title>Genome sequence of the nematode C. elegans: a platform for investigating biology.</title>
        <authorList>
            <consortium name="The C. elegans sequencing consortium"/>
            <person name="Sulson J.E."/>
            <person name="Waterston R."/>
        </authorList>
    </citation>
    <scope>NUCLEOTIDE SEQUENCE [LARGE SCALE GENOMIC DNA]</scope>
    <source>
        <strain evidence="2 3">Bristol N2</strain>
    </source>
</reference>
<dbReference type="CTD" id="173711"/>
<dbReference type="RefSeq" id="NP_494612.2">
    <property type="nucleotide sequence ID" value="NM_062211.6"/>
</dbReference>
<dbReference type="AGR" id="WB:WBGene00017584"/>
<proteinExistence type="predicted"/>
<dbReference type="UCSC" id="F19B10.2">
    <property type="organism name" value="c. elegans"/>
</dbReference>
<evidence type="ECO:0000313" key="3">
    <source>
        <dbReference type="Proteomes" id="UP000001940"/>
    </source>
</evidence>
<feature type="coiled-coil region" evidence="1">
    <location>
        <begin position="145"/>
        <end position="179"/>
    </location>
</feature>
<dbReference type="Proteomes" id="UP000001940">
    <property type="component" value="Chromosome II"/>
</dbReference>
<keyword evidence="1" id="KW-0175">Coiled coil</keyword>
<gene>
    <name evidence="2" type="ORF">CELE_F19B10.2</name>
    <name evidence="2 4" type="ORF">F19B10.2</name>
</gene>
<feature type="coiled-coil region" evidence="1">
    <location>
        <begin position="2"/>
        <end position="36"/>
    </location>
</feature>
<dbReference type="SMR" id="O02074"/>
<dbReference type="KEGG" id="cel:CELE_F19B10.2"/>
<dbReference type="Bgee" id="WBGene00017584">
    <property type="expression patterns" value="Expressed in embryo and 3 other cell types or tissues"/>
</dbReference>
<name>O02074_CAEEL</name>
<evidence type="ECO:0000256" key="1">
    <source>
        <dbReference type="SAM" id="Coils"/>
    </source>
</evidence>
<sequence>MVGTQQKTRQQLESTIEEQEETIKELQLMLGQAEYEHLKKVTELAKMTKNRDYMTECEATSHAVNVKLERENKKLKDELARKDAEIMMQKESGDGGGGSSVSETWKDHLNEANRKYLDERKKGEAARVTWSTLVQKLMSEACQRETKMLEANEKLKAELAELRNQMFELEANSENLKRPALSDGYLAKKSARLYLSSVGL</sequence>
<feature type="coiled-coil region" evidence="1">
    <location>
        <begin position="65"/>
        <end position="92"/>
    </location>
</feature>
<organism evidence="2 3">
    <name type="scientific">Caenorhabditis elegans</name>
    <dbReference type="NCBI Taxonomy" id="6239"/>
    <lineage>
        <taxon>Eukaryota</taxon>
        <taxon>Metazoa</taxon>
        <taxon>Ecdysozoa</taxon>
        <taxon>Nematoda</taxon>
        <taxon>Chromadorea</taxon>
        <taxon>Rhabditida</taxon>
        <taxon>Rhabditina</taxon>
        <taxon>Rhabditomorpha</taxon>
        <taxon>Rhabditoidea</taxon>
        <taxon>Rhabditidae</taxon>
        <taxon>Peloderinae</taxon>
        <taxon>Caenorhabditis</taxon>
    </lineage>
</organism>
<keyword evidence="3" id="KW-1185">Reference proteome</keyword>
<dbReference type="PaxDb" id="6239-F19B10.2"/>
<dbReference type="EMBL" id="BX284602">
    <property type="protein sequence ID" value="CCD69693.1"/>
    <property type="molecule type" value="Genomic_DNA"/>
</dbReference>
<dbReference type="HOGENOM" id="CLU_1367332_0_0_1"/>
<dbReference type="GeneID" id="173711"/>
<evidence type="ECO:0000313" key="2">
    <source>
        <dbReference type="EMBL" id="CCD69693.1"/>
    </source>
</evidence>
<dbReference type="PIR" id="T15167">
    <property type="entry name" value="T15167"/>
</dbReference>
<protein>
    <submittedName>
        <fullName evidence="2">HOOK domain-containing protein</fullName>
    </submittedName>
</protein>
<evidence type="ECO:0000313" key="4">
    <source>
        <dbReference type="WormBase" id="F19B10.2"/>
    </source>
</evidence>
<dbReference type="AlphaFoldDB" id="O02074"/>
<accession>O02074</accession>
<dbReference type="InParanoid" id="O02074"/>
<dbReference type="WormBase" id="F19B10.2">
    <property type="protein sequence ID" value="CE32630"/>
    <property type="gene ID" value="WBGene00017584"/>
</dbReference>